<evidence type="ECO:0000313" key="6">
    <source>
        <dbReference type="Proteomes" id="UP001595755"/>
    </source>
</evidence>
<evidence type="ECO:0000256" key="1">
    <source>
        <dbReference type="ARBA" id="ARBA00007118"/>
    </source>
</evidence>
<dbReference type="InterPro" id="IPR029479">
    <property type="entry name" value="Nitroreductase"/>
</dbReference>
<name>A0ABV8SFH9_9BACL</name>
<dbReference type="EMBL" id="JBHSED010000046">
    <property type="protein sequence ID" value="MFC4305980.1"/>
    <property type="molecule type" value="Genomic_DNA"/>
</dbReference>
<feature type="domain" description="Nitroreductase" evidence="4">
    <location>
        <begin position="83"/>
        <end position="162"/>
    </location>
</feature>
<dbReference type="CDD" id="cd02138">
    <property type="entry name" value="TdsD-like"/>
    <property type="match status" value="1"/>
</dbReference>
<feature type="compositionally biased region" description="Basic and acidic residues" evidence="3">
    <location>
        <begin position="171"/>
        <end position="185"/>
    </location>
</feature>
<feature type="domain" description="Nitroreductase" evidence="4">
    <location>
        <begin position="24"/>
        <end position="81"/>
    </location>
</feature>
<dbReference type="InterPro" id="IPR000415">
    <property type="entry name" value="Nitroreductase-like"/>
</dbReference>
<protein>
    <submittedName>
        <fullName evidence="5">Nitroreductase family protein</fullName>
    </submittedName>
</protein>
<keyword evidence="2" id="KW-0560">Oxidoreductase</keyword>
<dbReference type="SUPFAM" id="SSF55469">
    <property type="entry name" value="FMN-dependent nitroreductase-like"/>
    <property type="match status" value="1"/>
</dbReference>
<organism evidence="5 6">
    <name type="scientific">Cohnella boryungensis</name>
    <dbReference type="NCBI Taxonomy" id="768479"/>
    <lineage>
        <taxon>Bacteria</taxon>
        <taxon>Bacillati</taxon>
        <taxon>Bacillota</taxon>
        <taxon>Bacilli</taxon>
        <taxon>Bacillales</taxon>
        <taxon>Paenibacillaceae</taxon>
        <taxon>Cohnella</taxon>
    </lineage>
</organism>
<accession>A0ABV8SFH9</accession>
<dbReference type="PANTHER" id="PTHR43673:SF10">
    <property type="entry name" value="NADH DEHYDROGENASE_NAD(P)H NITROREDUCTASE XCC3605-RELATED"/>
    <property type="match status" value="1"/>
</dbReference>
<comment type="caution">
    <text evidence="5">The sequence shown here is derived from an EMBL/GenBank/DDBJ whole genome shotgun (WGS) entry which is preliminary data.</text>
</comment>
<sequence length="199" mass="22071">MTTVNAAVAQVRPTAHDIDPINVNRWSPRSFLNKEVPEEVLLSVLEAARFAPSAFNFQPWRFIVARTQEERAKFLPFLIDFNRAWCENVPVLILIVSQSSSDNGPFPSHAFDAGAAWGALAHEAVRKGLVTHAMTGFDFDKAREALNVPEEYAIQALVALGYQGEKEALPEAMAEREGPSPRRPLEQSVFKGVFGQPIK</sequence>
<dbReference type="Gene3D" id="3.40.109.10">
    <property type="entry name" value="NADH Oxidase"/>
    <property type="match status" value="1"/>
</dbReference>
<feature type="region of interest" description="Disordered" evidence="3">
    <location>
        <begin position="171"/>
        <end position="199"/>
    </location>
</feature>
<reference evidence="6" key="1">
    <citation type="journal article" date="2019" name="Int. J. Syst. Evol. Microbiol.">
        <title>The Global Catalogue of Microorganisms (GCM) 10K type strain sequencing project: providing services to taxonomists for standard genome sequencing and annotation.</title>
        <authorList>
            <consortium name="The Broad Institute Genomics Platform"/>
            <consortium name="The Broad Institute Genome Sequencing Center for Infectious Disease"/>
            <person name="Wu L."/>
            <person name="Ma J."/>
        </authorList>
    </citation>
    <scope>NUCLEOTIDE SEQUENCE [LARGE SCALE GENOMIC DNA]</scope>
    <source>
        <strain evidence="6">CGMCC 4.1641</strain>
    </source>
</reference>
<gene>
    <name evidence="5" type="ORF">ACFO1S_21345</name>
</gene>
<evidence type="ECO:0000256" key="2">
    <source>
        <dbReference type="ARBA" id="ARBA00023002"/>
    </source>
</evidence>
<dbReference type="PANTHER" id="PTHR43673">
    <property type="entry name" value="NAD(P)H NITROREDUCTASE YDGI-RELATED"/>
    <property type="match status" value="1"/>
</dbReference>
<comment type="similarity">
    <text evidence="1">Belongs to the nitroreductase family.</text>
</comment>
<dbReference type="Pfam" id="PF00881">
    <property type="entry name" value="Nitroreductase"/>
    <property type="match status" value="2"/>
</dbReference>
<keyword evidence="6" id="KW-1185">Reference proteome</keyword>
<proteinExistence type="inferred from homology"/>
<evidence type="ECO:0000313" key="5">
    <source>
        <dbReference type="EMBL" id="MFC4305980.1"/>
    </source>
</evidence>
<dbReference type="Proteomes" id="UP001595755">
    <property type="component" value="Unassembled WGS sequence"/>
</dbReference>
<dbReference type="RefSeq" id="WP_204605567.1">
    <property type="nucleotide sequence ID" value="NZ_JBHSED010000046.1"/>
</dbReference>
<evidence type="ECO:0000256" key="3">
    <source>
        <dbReference type="SAM" id="MobiDB-lite"/>
    </source>
</evidence>
<evidence type="ECO:0000259" key="4">
    <source>
        <dbReference type="Pfam" id="PF00881"/>
    </source>
</evidence>